<reference evidence="2 4" key="2">
    <citation type="submission" date="2020-02" db="EMBL/GenBank/DDBJ databases">
        <title>Genome sequence of Parvularcula flava strain NH6-79.</title>
        <authorList>
            <person name="Abdul Karim M.H."/>
            <person name="Lam M.Q."/>
            <person name="Chen S.J."/>
            <person name="Yahya A."/>
            <person name="Shahir S."/>
            <person name="Shamsir M.S."/>
            <person name="Chong C.S."/>
        </authorList>
    </citation>
    <scope>NUCLEOTIDE SEQUENCE [LARGE SCALE GENOMIC DNA]</scope>
    <source>
        <strain evidence="2 4">NH6-79</strain>
    </source>
</reference>
<dbReference type="RefSeq" id="WP_155139774.1">
    <property type="nucleotide sequence ID" value="NZ_BMGZ01000002.1"/>
</dbReference>
<dbReference type="Proteomes" id="UP000621856">
    <property type="component" value="Unassembled WGS sequence"/>
</dbReference>
<proteinExistence type="predicted"/>
<sequence length="310" mass="34614">MNAYMKALTSQGFVSTEDVLRMRRRVFGDQVVDHAEMADLLKLAAVAPDGDTGWQQFMGEAMADFFIRQAEPRGYMSEENADFLIKCLGKPWAVNGALIDAMVHMVKHAHKVPQKVIEFGLEAIRESVLSDAVIDARDVERIRTFLFAAGGAGNVAITREEAEFLFDLNDAVYSASNDPAWADLFMKAIANHLMAHIGYLPPTRREALRRDAWLKNQKADITGFFGRMTQGGFRAIIDSYQRQPSPQGALNERRALEAEVARKLSAEETEWLVDRIKRDGLVNDAEEALVAHLRVLQGETPLPEKLAALL</sequence>
<comment type="caution">
    <text evidence="1">The sequence shown here is derived from an EMBL/GenBank/DDBJ whole genome shotgun (WGS) entry which is preliminary data.</text>
</comment>
<evidence type="ECO:0000313" key="4">
    <source>
        <dbReference type="Proteomes" id="UP000818603"/>
    </source>
</evidence>
<keyword evidence="4" id="KW-1185">Reference proteome</keyword>
<organism evidence="1 3">
    <name type="scientific">Aquisalinus luteolus</name>
    <dbReference type="NCBI Taxonomy" id="1566827"/>
    <lineage>
        <taxon>Bacteria</taxon>
        <taxon>Pseudomonadati</taxon>
        <taxon>Pseudomonadota</taxon>
        <taxon>Alphaproteobacteria</taxon>
        <taxon>Parvularculales</taxon>
        <taxon>Parvularculaceae</taxon>
        <taxon>Aquisalinus</taxon>
    </lineage>
</organism>
<gene>
    <name evidence="2" type="ORF">FF098_009175</name>
    <name evidence="1" type="ORF">GCM10011355_18460</name>
</gene>
<dbReference type="Proteomes" id="UP000818603">
    <property type="component" value="Unassembled WGS sequence"/>
</dbReference>
<accession>A0A8J3A248</accession>
<dbReference type="AlphaFoldDB" id="A0A8J3A248"/>
<dbReference type="EMBL" id="VCJR02000002">
    <property type="protein sequence ID" value="NHK28074.1"/>
    <property type="molecule type" value="Genomic_DNA"/>
</dbReference>
<protein>
    <submittedName>
        <fullName evidence="1">Uncharacterized protein</fullName>
    </submittedName>
</protein>
<evidence type="ECO:0000313" key="2">
    <source>
        <dbReference type="EMBL" id="NHK28074.1"/>
    </source>
</evidence>
<evidence type="ECO:0000313" key="1">
    <source>
        <dbReference type="EMBL" id="GGH97373.1"/>
    </source>
</evidence>
<evidence type="ECO:0000313" key="3">
    <source>
        <dbReference type="Proteomes" id="UP000621856"/>
    </source>
</evidence>
<reference evidence="1" key="1">
    <citation type="journal article" date="2014" name="Int. J. Syst. Evol. Microbiol.">
        <title>Complete genome sequence of Corynebacterium casei LMG S-19264T (=DSM 44701T), isolated from a smear-ripened cheese.</title>
        <authorList>
            <consortium name="US DOE Joint Genome Institute (JGI-PGF)"/>
            <person name="Walter F."/>
            <person name="Albersmeier A."/>
            <person name="Kalinowski J."/>
            <person name="Ruckert C."/>
        </authorList>
    </citation>
    <scope>NUCLEOTIDE SEQUENCE</scope>
    <source>
        <strain evidence="1">CGMCC 1.14984</strain>
    </source>
</reference>
<reference evidence="1" key="3">
    <citation type="submission" date="2020-09" db="EMBL/GenBank/DDBJ databases">
        <authorList>
            <person name="Sun Q."/>
            <person name="Zhou Y."/>
        </authorList>
    </citation>
    <scope>NUCLEOTIDE SEQUENCE</scope>
    <source>
        <strain evidence="1">CGMCC 1.14984</strain>
    </source>
</reference>
<name>A0A8J3A248_9PROT</name>
<dbReference type="EMBL" id="BMGZ01000002">
    <property type="protein sequence ID" value="GGH97373.1"/>
    <property type="molecule type" value="Genomic_DNA"/>
</dbReference>